<dbReference type="PANTHER" id="PTHR23201:SF142">
    <property type="entry name" value="PROTEIN GAST1-LIKE"/>
    <property type="match status" value="1"/>
</dbReference>
<sequence>MLRKPSIDVIFSLVLLLLLIVENYANITEAPTPQPQPNTNSNLPSHGTTQGSLNPQECGPRCTNRCSKTAFKKPCMFFCQKCCAKCLCVPAGTYGNKQSCPCYNNWKTKRGGSQVPLKIPLMISLPSLPPC</sequence>
<feature type="signal peptide" evidence="3">
    <location>
        <begin position="1"/>
        <end position="25"/>
    </location>
</feature>
<dbReference type="EMBL" id="JAPFFL010000002">
    <property type="protein sequence ID" value="KAJ6741736.1"/>
    <property type="molecule type" value="Genomic_DNA"/>
</dbReference>
<feature type="compositionally biased region" description="Polar residues" evidence="2">
    <location>
        <begin position="46"/>
        <end position="55"/>
    </location>
</feature>
<accession>A0A9Q0V423</accession>
<feature type="region of interest" description="Disordered" evidence="2">
    <location>
        <begin position="30"/>
        <end position="55"/>
    </location>
</feature>
<dbReference type="Pfam" id="PF02704">
    <property type="entry name" value="GASA"/>
    <property type="match status" value="1"/>
</dbReference>
<reference evidence="4" key="2">
    <citation type="journal article" date="2023" name="Int. J. Mol. Sci.">
        <title>De Novo Assembly and Annotation of 11 Diverse Shrub Willow (Salix) Genomes Reveals Novel Gene Organization in Sex-Linked Regions.</title>
        <authorList>
            <person name="Hyden B."/>
            <person name="Feng K."/>
            <person name="Yates T.B."/>
            <person name="Jawdy S."/>
            <person name="Cereghino C."/>
            <person name="Smart L.B."/>
            <person name="Muchero W."/>
        </authorList>
    </citation>
    <scope>NUCLEOTIDE SEQUENCE [LARGE SCALE GENOMIC DNA]</scope>
    <source>
        <tissue evidence="4">Shoot tip</tissue>
    </source>
</reference>
<dbReference type="PANTHER" id="PTHR23201">
    <property type="entry name" value="EXTENSIN, PROLINE-RICH PROTEIN"/>
    <property type="match status" value="1"/>
</dbReference>
<proteinExistence type="inferred from homology"/>
<evidence type="ECO:0000256" key="1">
    <source>
        <dbReference type="ARBA" id="ARBA00010582"/>
    </source>
</evidence>
<evidence type="ECO:0000256" key="3">
    <source>
        <dbReference type="SAM" id="SignalP"/>
    </source>
</evidence>
<gene>
    <name evidence="4" type="ORF">OIU85_015877</name>
</gene>
<evidence type="ECO:0000256" key="2">
    <source>
        <dbReference type="SAM" id="MobiDB-lite"/>
    </source>
</evidence>
<organism evidence="4 5">
    <name type="scientific">Salix viminalis</name>
    <name type="common">Common osier</name>
    <name type="synonym">Basket willow</name>
    <dbReference type="NCBI Taxonomy" id="40686"/>
    <lineage>
        <taxon>Eukaryota</taxon>
        <taxon>Viridiplantae</taxon>
        <taxon>Streptophyta</taxon>
        <taxon>Embryophyta</taxon>
        <taxon>Tracheophyta</taxon>
        <taxon>Spermatophyta</taxon>
        <taxon>Magnoliopsida</taxon>
        <taxon>eudicotyledons</taxon>
        <taxon>Gunneridae</taxon>
        <taxon>Pentapetalae</taxon>
        <taxon>rosids</taxon>
        <taxon>fabids</taxon>
        <taxon>Malpighiales</taxon>
        <taxon>Salicaceae</taxon>
        <taxon>Saliceae</taxon>
        <taxon>Salix</taxon>
    </lineage>
</organism>
<protein>
    <submittedName>
        <fullName evidence="4">EXTENSIN PROLINE-RICH PROTEIN</fullName>
    </submittedName>
</protein>
<comment type="similarity">
    <text evidence="1">Belongs to the GASA family.</text>
</comment>
<keyword evidence="3" id="KW-0732">Signal</keyword>
<reference evidence="4" key="1">
    <citation type="submission" date="2022-11" db="EMBL/GenBank/DDBJ databases">
        <authorList>
            <person name="Hyden B.L."/>
            <person name="Feng K."/>
            <person name="Yates T."/>
            <person name="Jawdy S."/>
            <person name="Smart L.B."/>
            <person name="Muchero W."/>
        </authorList>
    </citation>
    <scope>NUCLEOTIDE SEQUENCE</scope>
    <source>
        <tissue evidence="4">Shoot tip</tissue>
    </source>
</reference>
<dbReference type="InterPro" id="IPR003854">
    <property type="entry name" value="GASA"/>
</dbReference>
<keyword evidence="5" id="KW-1185">Reference proteome</keyword>
<dbReference type="Proteomes" id="UP001151529">
    <property type="component" value="Chromosome 6"/>
</dbReference>
<name>A0A9Q0V423_SALVM</name>
<dbReference type="OrthoDB" id="847210at2759"/>
<evidence type="ECO:0000313" key="4">
    <source>
        <dbReference type="EMBL" id="KAJ6741736.1"/>
    </source>
</evidence>
<feature type="chain" id="PRO_5040128650" evidence="3">
    <location>
        <begin position="26"/>
        <end position="131"/>
    </location>
</feature>
<comment type="caution">
    <text evidence="4">The sequence shown here is derived from an EMBL/GenBank/DDBJ whole genome shotgun (WGS) entry which is preliminary data.</text>
</comment>
<dbReference type="AlphaFoldDB" id="A0A9Q0V423"/>
<evidence type="ECO:0000313" key="5">
    <source>
        <dbReference type="Proteomes" id="UP001151529"/>
    </source>
</evidence>